<dbReference type="EC" id="1.1.1.271" evidence="3"/>
<sequence>FNMVRSSVCLVTGSTGVVGSALKSAVRENAAFSQMEFVWLSHTDADCRNFAALRKIFEINRPTHIIHLAARVGGLFANMNDNIGFFYDNMEMNTNVVKLCHEFQVKNGVFCLSTCVFPVDIPLPLTEEDIDKGPPHFSNEGYSISKRCLDMLVRFYREKYNYDWHCVIPTNMYGPGDNFNLEEGHVIPGLIHKCYLAKRDCTPFTIFGSGKPLRQFLYTRDAANLILNILSSTQIENASMILCSDSESGEVSIATVAKLIAEVFNFDGEVLFDTSRSDGAFQKTASNVRLRKLTGTDYTFTSLKDGELSKLASELSEFS</sequence>
<evidence type="ECO:0000256" key="6">
    <source>
        <dbReference type="ARBA" id="ARBA00023235"/>
    </source>
</evidence>
<evidence type="ECO:0000256" key="3">
    <source>
        <dbReference type="ARBA" id="ARBA00012371"/>
    </source>
</evidence>
<accession>A0ABQ7J803</accession>
<dbReference type="PANTHER" id="PTHR43238:SF1">
    <property type="entry name" value="GDP-L-FUCOSE SYNTHASE"/>
    <property type="match status" value="1"/>
</dbReference>
<evidence type="ECO:0000259" key="7">
    <source>
        <dbReference type="Pfam" id="PF01370"/>
    </source>
</evidence>
<gene>
    <name evidence="8" type="ORF">IE077_003561</name>
</gene>
<organism evidence="8 9">
    <name type="scientific">Cardiosporidium cionae</name>
    <dbReference type="NCBI Taxonomy" id="476202"/>
    <lineage>
        <taxon>Eukaryota</taxon>
        <taxon>Sar</taxon>
        <taxon>Alveolata</taxon>
        <taxon>Apicomplexa</taxon>
        <taxon>Aconoidasida</taxon>
        <taxon>Nephromycida</taxon>
        <taxon>Cardiosporidium</taxon>
    </lineage>
</organism>
<dbReference type="HAMAP" id="MF_00956">
    <property type="entry name" value="GDP_fucose_synth"/>
    <property type="match status" value="1"/>
</dbReference>
<comment type="pathway">
    <text evidence="1">Nucleotide-sugar biosynthesis; GDP-L-fucose biosynthesis via de novo pathway; GDP-L-fucose from GDP-alpha-D-mannose: step 2/2.</text>
</comment>
<keyword evidence="9" id="KW-1185">Reference proteome</keyword>
<evidence type="ECO:0000313" key="8">
    <source>
        <dbReference type="EMBL" id="KAF8820107.1"/>
    </source>
</evidence>
<evidence type="ECO:0000256" key="4">
    <source>
        <dbReference type="ARBA" id="ARBA00022857"/>
    </source>
</evidence>
<evidence type="ECO:0000313" key="9">
    <source>
        <dbReference type="Proteomes" id="UP000823046"/>
    </source>
</evidence>
<name>A0ABQ7J803_9APIC</name>
<reference evidence="8 9" key="1">
    <citation type="journal article" date="2020" name="bioRxiv">
        <title>Metabolic contributions of an alphaproteobacterial endosymbiont in the apicomplexan Cardiosporidium cionae.</title>
        <authorList>
            <person name="Hunter E.S."/>
            <person name="Paight C.J."/>
            <person name="Lane C.E."/>
        </authorList>
    </citation>
    <scope>NUCLEOTIDE SEQUENCE [LARGE SCALE GENOMIC DNA]</scope>
    <source>
        <strain evidence="8">ESH_2018</strain>
    </source>
</reference>
<dbReference type="InterPro" id="IPR028614">
    <property type="entry name" value="GDP_fucose/colitose_synth"/>
</dbReference>
<dbReference type="InterPro" id="IPR036291">
    <property type="entry name" value="NAD(P)-bd_dom_sf"/>
</dbReference>
<dbReference type="SUPFAM" id="SSF51735">
    <property type="entry name" value="NAD(P)-binding Rossmann-fold domains"/>
    <property type="match status" value="1"/>
</dbReference>
<dbReference type="PANTHER" id="PTHR43238">
    <property type="entry name" value="GDP-L-FUCOSE SYNTHASE"/>
    <property type="match status" value="1"/>
</dbReference>
<comment type="caution">
    <text evidence="8">The sequence shown here is derived from an EMBL/GenBank/DDBJ whole genome shotgun (WGS) entry which is preliminary data.</text>
</comment>
<feature type="domain" description="NAD-dependent epimerase/dehydratase" evidence="7">
    <location>
        <begin position="10"/>
        <end position="232"/>
    </location>
</feature>
<dbReference type="Gene3D" id="3.40.50.720">
    <property type="entry name" value="NAD(P)-binding Rossmann-like Domain"/>
    <property type="match status" value="1"/>
</dbReference>
<keyword evidence="4" id="KW-0521">NADP</keyword>
<dbReference type="Pfam" id="PF01370">
    <property type="entry name" value="Epimerase"/>
    <property type="match status" value="1"/>
</dbReference>
<comment type="similarity">
    <text evidence="2">Belongs to the NAD(P)-dependent epimerase/dehydratase family. Fucose synthase subfamily.</text>
</comment>
<protein>
    <recommendedName>
        <fullName evidence="3">GDP-L-fucose synthase</fullName>
        <ecNumber evidence="3">1.1.1.271</ecNumber>
    </recommendedName>
</protein>
<evidence type="ECO:0000256" key="5">
    <source>
        <dbReference type="ARBA" id="ARBA00023002"/>
    </source>
</evidence>
<evidence type="ECO:0000256" key="1">
    <source>
        <dbReference type="ARBA" id="ARBA00004883"/>
    </source>
</evidence>
<keyword evidence="6" id="KW-0413">Isomerase</keyword>
<dbReference type="Gene3D" id="3.90.25.10">
    <property type="entry name" value="UDP-galactose 4-epimerase, domain 1"/>
    <property type="match status" value="1"/>
</dbReference>
<dbReference type="EMBL" id="JADAQX010000478">
    <property type="protein sequence ID" value="KAF8820107.1"/>
    <property type="molecule type" value="Genomic_DNA"/>
</dbReference>
<evidence type="ECO:0000256" key="2">
    <source>
        <dbReference type="ARBA" id="ARBA00005959"/>
    </source>
</evidence>
<dbReference type="CDD" id="cd05239">
    <property type="entry name" value="GDP_FS_SDR_e"/>
    <property type="match status" value="1"/>
</dbReference>
<keyword evidence="5" id="KW-0560">Oxidoreductase</keyword>
<dbReference type="InterPro" id="IPR001509">
    <property type="entry name" value="Epimerase_deHydtase"/>
</dbReference>
<feature type="non-terminal residue" evidence="8">
    <location>
        <position position="1"/>
    </location>
</feature>
<dbReference type="Proteomes" id="UP000823046">
    <property type="component" value="Unassembled WGS sequence"/>
</dbReference>
<proteinExistence type="inferred from homology"/>